<gene>
    <name evidence="1" type="ORF">IFM89_004749</name>
</gene>
<keyword evidence="2" id="KW-1185">Reference proteome</keyword>
<sequence>MSRHSIDEPKLTSNRADLDWLRLILRRHWKLNPTTDYKHLIIDKAKKDRQQSSSVDSLGVMDNRVRVQLDAFV</sequence>
<comment type="caution">
    <text evidence="1">The sequence shown here is derived from an EMBL/GenBank/DDBJ whole genome shotgun (WGS) entry which is preliminary data.</text>
</comment>
<reference evidence="1 2" key="1">
    <citation type="submission" date="2020-10" db="EMBL/GenBank/DDBJ databases">
        <title>The Coptis chinensis genome and diversification of protoberbering-type alkaloids.</title>
        <authorList>
            <person name="Wang B."/>
            <person name="Shu S."/>
            <person name="Song C."/>
            <person name="Liu Y."/>
        </authorList>
    </citation>
    <scope>NUCLEOTIDE SEQUENCE [LARGE SCALE GENOMIC DNA]</scope>
    <source>
        <strain evidence="1">HL-2020</strain>
        <tissue evidence="1">Leaf</tissue>
    </source>
</reference>
<accession>A0A835LQG8</accession>
<evidence type="ECO:0000313" key="2">
    <source>
        <dbReference type="Proteomes" id="UP000631114"/>
    </source>
</evidence>
<dbReference type="AlphaFoldDB" id="A0A835LQG8"/>
<dbReference type="Proteomes" id="UP000631114">
    <property type="component" value="Unassembled WGS sequence"/>
</dbReference>
<evidence type="ECO:0000313" key="1">
    <source>
        <dbReference type="EMBL" id="KAF9595811.1"/>
    </source>
</evidence>
<protein>
    <submittedName>
        <fullName evidence="1">Uncharacterized protein</fullName>
    </submittedName>
</protein>
<organism evidence="1 2">
    <name type="scientific">Coptis chinensis</name>
    <dbReference type="NCBI Taxonomy" id="261450"/>
    <lineage>
        <taxon>Eukaryota</taxon>
        <taxon>Viridiplantae</taxon>
        <taxon>Streptophyta</taxon>
        <taxon>Embryophyta</taxon>
        <taxon>Tracheophyta</taxon>
        <taxon>Spermatophyta</taxon>
        <taxon>Magnoliopsida</taxon>
        <taxon>Ranunculales</taxon>
        <taxon>Ranunculaceae</taxon>
        <taxon>Coptidoideae</taxon>
        <taxon>Coptis</taxon>
    </lineage>
</organism>
<proteinExistence type="predicted"/>
<dbReference type="EMBL" id="JADFTS010000007">
    <property type="protein sequence ID" value="KAF9595811.1"/>
    <property type="molecule type" value="Genomic_DNA"/>
</dbReference>
<name>A0A835LQG8_9MAGN</name>